<name>A0A0A0P259_9CAUD</name>
<organism evidence="1 2">
    <name type="scientific">Enterobacteria phage IME_EC2</name>
    <dbReference type="NCBI Taxonomy" id="1414766"/>
    <lineage>
        <taxon>Viruses</taxon>
        <taxon>Duplodnaviria</taxon>
        <taxon>Heunggongvirae</taxon>
        <taxon>Uroviricota</taxon>
        <taxon>Caudoviricetes</taxon>
        <taxon>Murrayvirus</taxon>
        <taxon>Murrayvirus EC2</taxon>
    </lineage>
</organism>
<evidence type="ECO:0000313" key="1">
    <source>
        <dbReference type="EMBL" id="AGZ17840.1"/>
    </source>
</evidence>
<sequence>MKSLSDTLADIQAEIERQKATGNVSPLVAGIIAHEMAEAADIEPTEWDLIDDEAALRALPGYYDGF</sequence>
<keyword evidence="2" id="KW-1185">Reference proteome</keyword>
<evidence type="ECO:0000313" key="2">
    <source>
        <dbReference type="Proteomes" id="UP000030156"/>
    </source>
</evidence>
<dbReference type="EMBL" id="KF591601">
    <property type="protein sequence ID" value="AGZ17840.1"/>
    <property type="molecule type" value="Genomic_DNA"/>
</dbReference>
<proteinExistence type="predicted"/>
<dbReference type="Proteomes" id="UP000030156">
    <property type="component" value="Segment"/>
</dbReference>
<gene>
    <name evidence="1" type="ORF">IME_EC2_49</name>
</gene>
<reference evidence="1 2" key="1">
    <citation type="submission" date="2013-08" db="EMBL/GenBank/DDBJ databases">
        <authorList>
            <person name="Tong Y."/>
            <person name="Hua Y."/>
            <person name="Mi Z."/>
            <person name="An X."/>
            <person name="Pei G."/>
            <person name="Wang W."/>
            <person name="Xu X."/>
            <person name="Li S."/>
        </authorList>
    </citation>
    <scope>NUCLEOTIDE SEQUENCE [LARGE SCALE GENOMIC DNA]</scope>
    <source>
        <strain evidence="1">Sewage</strain>
    </source>
</reference>
<accession>A0A0A0P259</accession>
<protein>
    <submittedName>
        <fullName evidence="1">Uncharacterized protein</fullName>
    </submittedName>
</protein>